<dbReference type="InterPro" id="IPR021421">
    <property type="entry name" value="DUF3071"/>
</dbReference>
<name>A0A7Z9C8P4_9ACTO</name>
<sequence length="578" mass="60437">MRELQRDDMKKLELLGLQPDGENLTLNDEDGNRYVLPVTDDLRAMLRKDKSPQTLAAEPARQMTPREIQALIREGRTIDEVSDLSALPPSRVSALAGPIEAERDYTARQARAYPVSEESGAFTVEELVTSRLLARGVQPEEIQWDATRKHGFPWVLYARFTSGGIDREAVWNIDQDNRRIEALNDEASWLSETSLTADAGPWRPANTPPVDTGTLYTFPQTASTPATTYGGPGQPPAPEVPGIRAEELTEISGQAASPGGAQSPAYSWETGDVDAANLAAEAERRMRPSSTIDEVLASLDRQRGISRPMPDADNDVAPDEFDGAHRAPEQIYAKDATEGDGHPAEVLPLRPRGHQETASATSTSANSATAAAGTEATANLSDAALNDADLAGAETAAATTSTGIPAVTGQVDATAASAARADAIARHPSTISASHHGAGKGLRSRAARGSRQKFFSRSGTATGSNAPGANGSENSPASGHSPAGAPSAASGVSAGSGSSAASGLSAASAASTAAPATAARGTTKPGSDEEAAQRRQDAGAQTGQQAAVRTQEQPKKSSRRRDRPEMPSWDEIVFGKKK</sequence>
<evidence type="ECO:0000313" key="3">
    <source>
        <dbReference type="EMBL" id="VDG76629.1"/>
    </source>
</evidence>
<feature type="domain" description="DUF3071" evidence="2">
    <location>
        <begin position="9"/>
        <end position="172"/>
    </location>
</feature>
<feature type="region of interest" description="Disordered" evidence="1">
    <location>
        <begin position="428"/>
        <end position="578"/>
    </location>
</feature>
<dbReference type="EMBL" id="UYIO01000001">
    <property type="protein sequence ID" value="VDG76629.1"/>
    <property type="molecule type" value="Genomic_DNA"/>
</dbReference>
<gene>
    <name evidence="3" type="ORF">NCTC10327_01270</name>
</gene>
<feature type="compositionally biased region" description="Low complexity" evidence="1">
    <location>
        <begin position="357"/>
        <end position="373"/>
    </location>
</feature>
<dbReference type="Proteomes" id="UP000269974">
    <property type="component" value="Unassembled WGS sequence"/>
</dbReference>
<accession>A0A7Z9C8P4</accession>
<dbReference type="Pfam" id="PF11268">
    <property type="entry name" value="DUF3071"/>
    <property type="match status" value="1"/>
</dbReference>
<organism evidence="3 4">
    <name type="scientific">Actinobaculum suis</name>
    <dbReference type="NCBI Taxonomy" id="1657"/>
    <lineage>
        <taxon>Bacteria</taxon>
        <taxon>Bacillati</taxon>
        <taxon>Actinomycetota</taxon>
        <taxon>Actinomycetes</taxon>
        <taxon>Actinomycetales</taxon>
        <taxon>Actinomycetaceae</taxon>
        <taxon>Actinobaculum</taxon>
    </lineage>
</organism>
<evidence type="ECO:0000313" key="4">
    <source>
        <dbReference type="Proteomes" id="UP000269974"/>
    </source>
</evidence>
<evidence type="ECO:0000256" key="1">
    <source>
        <dbReference type="SAM" id="MobiDB-lite"/>
    </source>
</evidence>
<reference evidence="3 4" key="1">
    <citation type="submission" date="2018-11" db="EMBL/GenBank/DDBJ databases">
        <authorList>
            <consortium name="Pathogen Informatics"/>
        </authorList>
    </citation>
    <scope>NUCLEOTIDE SEQUENCE [LARGE SCALE GENOMIC DNA]</scope>
    <source>
        <strain evidence="3 4">NCTC10327</strain>
    </source>
</reference>
<proteinExistence type="predicted"/>
<dbReference type="InterPro" id="IPR047682">
    <property type="entry name" value="SepH-like"/>
</dbReference>
<feature type="region of interest" description="Disordered" evidence="1">
    <location>
        <begin position="333"/>
        <end position="373"/>
    </location>
</feature>
<feature type="compositionally biased region" description="Low complexity" evidence="1">
    <location>
        <begin position="475"/>
        <end position="523"/>
    </location>
</feature>
<feature type="compositionally biased region" description="Low complexity" evidence="1">
    <location>
        <begin position="538"/>
        <end position="551"/>
    </location>
</feature>
<dbReference type="NCBIfam" id="NF040712">
    <property type="entry name" value="SepH"/>
    <property type="match status" value="1"/>
</dbReference>
<feature type="compositionally biased region" description="Polar residues" evidence="1">
    <location>
        <begin position="453"/>
        <end position="474"/>
    </location>
</feature>
<feature type="compositionally biased region" description="Basic residues" evidence="1">
    <location>
        <begin position="442"/>
        <end position="451"/>
    </location>
</feature>
<comment type="caution">
    <text evidence="3">The sequence shown here is derived from an EMBL/GenBank/DDBJ whole genome shotgun (WGS) entry which is preliminary data.</text>
</comment>
<protein>
    <submittedName>
        <fullName evidence="3">Protein of uncharacterized function (DUF3071)</fullName>
    </submittedName>
</protein>
<dbReference type="AlphaFoldDB" id="A0A7Z9C8P4"/>
<evidence type="ECO:0000259" key="2">
    <source>
        <dbReference type="Pfam" id="PF11268"/>
    </source>
</evidence>